<keyword evidence="3" id="KW-1185">Reference proteome</keyword>
<sequence length="253" mass="28422">MLQLLLRSSFVPLLLLLALSSCSVYAPMLPAAPQIRDKGQVEVQGTSFLNGRWEAGATYSPVKHLLVRAAGGIKTDDRDTTYFRIRQYEVGVGGYYPLGERWLLSGLGGYGQARSSRGYFDVGPFVSPGEDVAFRARYHKLYGEASASYRAPWVTMGIAYRLTRVTFSSLIYDNQPFDLRHMTRMEPMLFWRFGREDGAVPWLRVQTSIGGSSEGRHKYDPNESYECSLIKDGRGFVAVSVILLPHLFVQKSE</sequence>
<reference evidence="2" key="1">
    <citation type="submission" date="2022-04" db="EMBL/GenBank/DDBJ databases">
        <title>Hymenobacter sp. isolated from the air.</title>
        <authorList>
            <person name="Won M."/>
            <person name="Lee C.-M."/>
            <person name="Woen H.-Y."/>
            <person name="Kwon S.-W."/>
        </authorList>
    </citation>
    <scope>NUCLEOTIDE SEQUENCE</scope>
    <source>
        <strain evidence="2">5420S-77</strain>
    </source>
</reference>
<protein>
    <recommendedName>
        <fullName evidence="4">DUF2490 domain-containing protein</fullName>
    </recommendedName>
</protein>
<proteinExistence type="predicted"/>
<dbReference type="EMBL" id="CP095061">
    <property type="protein sequence ID" value="UOQ67003.1"/>
    <property type="molecule type" value="Genomic_DNA"/>
</dbReference>
<dbReference type="RefSeq" id="WP_245121830.1">
    <property type="nucleotide sequence ID" value="NZ_CP095061.1"/>
</dbReference>
<feature type="signal peptide" evidence="1">
    <location>
        <begin position="1"/>
        <end position="26"/>
    </location>
</feature>
<accession>A0ABY4G7Z5</accession>
<name>A0ABY4G7Z5_9BACT</name>
<evidence type="ECO:0000313" key="2">
    <source>
        <dbReference type="EMBL" id="UOQ67003.1"/>
    </source>
</evidence>
<evidence type="ECO:0008006" key="4">
    <source>
        <dbReference type="Google" id="ProtNLM"/>
    </source>
</evidence>
<keyword evidence="1" id="KW-0732">Signal</keyword>
<gene>
    <name evidence="2" type="ORF">MUN86_03595</name>
</gene>
<dbReference type="PROSITE" id="PS51257">
    <property type="entry name" value="PROKAR_LIPOPROTEIN"/>
    <property type="match status" value="1"/>
</dbReference>
<evidence type="ECO:0000256" key="1">
    <source>
        <dbReference type="SAM" id="SignalP"/>
    </source>
</evidence>
<evidence type="ECO:0000313" key="3">
    <source>
        <dbReference type="Proteomes" id="UP000830401"/>
    </source>
</evidence>
<organism evidence="2 3">
    <name type="scientific">Hymenobacter volaticus</name>
    <dbReference type="NCBI Taxonomy" id="2932254"/>
    <lineage>
        <taxon>Bacteria</taxon>
        <taxon>Pseudomonadati</taxon>
        <taxon>Bacteroidota</taxon>
        <taxon>Cytophagia</taxon>
        <taxon>Cytophagales</taxon>
        <taxon>Hymenobacteraceae</taxon>
        <taxon>Hymenobacter</taxon>
    </lineage>
</organism>
<dbReference type="Proteomes" id="UP000830401">
    <property type="component" value="Chromosome"/>
</dbReference>
<feature type="chain" id="PRO_5046918632" description="DUF2490 domain-containing protein" evidence="1">
    <location>
        <begin position="27"/>
        <end position="253"/>
    </location>
</feature>